<dbReference type="AlphaFoldDB" id="A0AA88YNB5"/>
<dbReference type="PANTHER" id="PTHR42686">
    <property type="entry name" value="GH17980P-RELATED"/>
    <property type="match status" value="1"/>
</dbReference>
<accession>A0AA88YNB5</accession>
<name>A0AA88YNB5_PINIB</name>
<evidence type="ECO:0000313" key="3">
    <source>
        <dbReference type="EMBL" id="KAK3109078.1"/>
    </source>
</evidence>
<reference evidence="3" key="1">
    <citation type="submission" date="2019-08" db="EMBL/GenBank/DDBJ databases">
        <title>The improved chromosome-level genome for the pearl oyster Pinctada fucata martensii using PacBio sequencing and Hi-C.</title>
        <authorList>
            <person name="Zheng Z."/>
        </authorList>
    </citation>
    <scope>NUCLEOTIDE SEQUENCE</scope>
    <source>
        <strain evidence="3">ZZ-2019</strain>
        <tissue evidence="3">Adductor muscle</tissue>
    </source>
</reference>
<dbReference type="InterPro" id="IPR036812">
    <property type="entry name" value="NAD(P)_OxRdtase_dom_sf"/>
</dbReference>
<evidence type="ECO:0000256" key="1">
    <source>
        <dbReference type="SAM" id="MobiDB-lite"/>
    </source>
</evidence>
<dbReference type="InterPro" id="IPR020471">
    <property type="entry name" value="AKR"/>
</dbReference>
<protein>
    <recommendedName>
        <fullName evidence="2">NADP-dependent oxidoreductase domain-containing protein</fullName>
    </recommendedName>
</protein>
<dbReference type="PRINTS" id="PR00069">
    <property type="entry name" value="ALDKETRDTASE"/>
</dbReference>
<gene>
    <name evidence="3" type="ORF">FSP39_022627</name>
</gene>
<feature type="compositionally biased region" description="Basic residues" evidence="1">
    <location>
        <begin position="1"/>
        <end position="14"/>
    </location>
</feature>
<dbReference type="CDD" id="cd19163">
    <property type="entry name" value="AKR_galDH"/>
    <property type="match status" value="1"/>
</dbReference>
<dbReference type="GO" id="GO:0010349">
    <property type="term" value="F:L-galactose dehydrogenase activity"/>
    <property type="evidence" value="ECO:0007669"/>
    <property type="project" value="InterPro"/>
</dbReference>
<dbReference type="FunFam" id="3.20.20.100:FF:000011">
    <property type="entry name" value="Aldo/keto reductase"/>
    <property type="match status" value="1"/>
</dbReference>
<feature type="domain" description="NADP-dependent oxidoreductase" evidence="2">
    <location>
        <begin position="88"/>
        <end position="366"/>
    </location>
</feature>
<dbReference type="Pfam" id="PF00248">
    <property type="entry name" value="Aldo_ket_red"/>
    <property type="match status" value="1"/>
</dbReference>
<feature type="region of interest" description="Disordered" evidence="1">
    <location>
        <begin position="1"/>
        <end position="36"/>
    </location>
</feature>
<dbReference type="Proteomes" id="UP001186944">
    <property type="component" value="Unassembled WGS sequence"/>
</dbReference>
<evidence type="ECO:0000313" key="4">
    <source>
        <dbReference type="Proteomes" id="UP001186944"/>
    </source>
</evidence>
<dbReference type="InterPro" id="IPR023210">
    <property type="entry name" value="NADP_OxRdtase_dom"/>
</dbReference>
<dbReference type="SUPFAM" id="SSF51430">
    <property type="entry name" value="NAD(P)-linked oxidoreductase"/>
    <property type="match status" value="1"/>
</dbReference>
<dbReference type="GO" id="GO:0005829">
    <property type="term" value="C:cytosol"/>
    <property type="evidence" value="ECO:0007669"/>
    <property type="project" value="TreeGrafter"/>
</dbReference>
<sequence length="408" mass="46019">MQKHKADKYRKRRVRDKERQRTTQKHQTQRTTHKPTRQMGNLCRLRTAICHGNSRSVPSTYVEGFQNKDDVLHMPHCILGDTGLKVSKLSFGASSLGSVFRETDDTESQNVVHTALKTGINYLDTAPWYGHGKSETVLGKALQGVPRESYYVATKVGRYLPEVEKMFDFRAERTLQSVDESLQRLGLDSVDIIQVHDMEFAPSLDIIINETLPALQKVKDSGKAKFIGITGYPLQNFKTVLERSTVKIDSILTYCRACINDNSLQEYIPFLKERGVGIINASPVGMGLLTHRGPPAWHPALPVTKAACAEAAKYCEGQGVDISRLAMGYTLDNNDVHTTLFSTASLVNLKRNLDIVRNPLTQQEKTVLQHIITKYMEPLTNRHWEGVEVAHYWQQIKGNEPKEEFVLG</sequence>
<keyword evidence="4" id="KW-1185">Reference proteome</keyword>
<comment type="caution">
    <text evidence="3">The sequence shown here is derived from an EMBL/GenBank/DDBJ whole genome shotgun (WGS) entry which is preliminary data.</text>
</comment>
<organism evidence="3 4">
    <name type="scientific">Pinctada imbricata</name>
    <name type="common">Atlantic pearl-oyster</name>
    <name type="synonym">Pinctada martensii</name>
    <dbReference type="NCBI Taxonomy" id="66713"/>
    <lineage>
        <taxon>Eukaryota</taxon>
        <taxon>Metazoa</taxon>
        <taxon>Spiralia</taxon>
        <taxon>Lophotrochozoa</taxon>
        <taxon>Mollusca</taxon>
        <taxon>Bivalvia</taxon>
        <taxon>Autobranchia</taxon>
        <taxon>Pteriomorphia</taxon>
        <taxon>Pterioida</taxon>
        <taxon>Pterioidea</taxon>
        <taxon>Pteriidae</taxon>
        <taxon>Pinctada</taxon>
    </lineage>
</organism>
<proteinExistence type="predicted"/>
<dbReference type="InterPro" id="IPR044479">
    <property type="entry name" value="LGALDH-like"/>
</dbReference>
<dbReference type="EMBL" id="VSWD01000001">
    <property type="protein sequence ID" value="KAK3109078.1"/>
    <property type="molecule type" value="Genomic_DNA"/>
</dbReference>
<dbReference type="Gene3D" id="3.20.20.100">
    <property type="entry name" value="NADP-dependent oxidoreductase domain"/>
    <property type="match status" value="1"/>
</dbReference>
<evidence type="ECO:0000259" key="2">
    <source>
        <dbReference type="Pfam" id="PF00248"/>
    </source>
</evidence>
<dbReference type="PANTHER" id="PTHR42686:SF1">
    <property type="entry name" value="GH17980P-RELATED"/>
    <property type="match status" value="1"/>
</dbReference>
<feature type="compositionally biased region" description="Basic residues" evidence="1">
    <location>
        <begin position="22"/>
        <end position="36"/>
    </location>
</feature>